<protein>
    <submittedName>
        <fullName evidence="5">Chaperone protein dnaK2 (HSP70-2) (Heat shock 70 kDa protein 2) (Heat shock protein 70-2)</fullName>
    </submittedName>
</protein>
<dbReference type="InterPro" id="IPR018181">
    <property type="entry name" value="Heat_shock_70_CS"/>
</dbReference>
<evidence type="ECO:0000313" key="6">
    <source>
        <dbReference type="Proteomes" id="UP001642464"/>
    </source>
</evidence>
<dbReference type="PROSITE" id="PS01036">
    <property type="entry name" value="HSP70_3"/>
    <property type="match status" value="1"/>
</dbReference>
<dbReference type="PROSITE" id="PS00329">
    <property type="entry name" value="HSP70_2"/>
    <property type="match status" value="1"/>
</dbReference>
<dbReference type="InterPro" id="IPR012725">
    <property type="entry name" value="Chaperone_DnaK"/>
</dbReference>
<keyword evidence="2" id="KW-0067">ATP-binding</keyword>
<dbReference type="SUPFAM" id="SSF53067">
    <property type="entry name" value="Actin-like ATPase domain"/>
    <property type="match status" value="2"/>
</dbReference>
<proteinExistence type="inferred from homology"/>
<dbReference type="PANTHER" id="PTHR19375">
    <property type="entry name" value="HEAT SHOCK PROTEIN 70KDA"/>
    <property type="match status" value="1"/>
</dbReference>
<accession>A0ABP0K6J2</accession>
<reference evidence="5 6" key="1">
    <citation type="submission" date="2024-02" db="EMBL/GenBank/DDBJ databases">
        <authorList>
            <person name="Chen Y."/>
            <person name="Shah S."/>
            <person name="Dougan E. K."/>
            <person name="Thang M."/>
            <person name="Chan C."/>
        </authorList>
    </citation>
    <scope>NUCLEOTIDE SEQUENCE [LARGE SCALE GENOMIC DNA]</scope>
</reference>
<dbReference type="InterPro" id="IPR043129">
    <property type="entry name" value="ATPase_NBD"/>
</dbReference>
<name>A0ABP0K6J2_9DINO</name>
<evidence type="ECO:0000313" key="5">
    <source>
        <dbReference type="EMBL" id="CAK9022172.1"/>
    </source>
</evidence>
<feature type="coiled-coil region" evidence="3">
    <location>
        <begin position="288"/>
        <end position="315"/>
    </location>
</feature>
<keyword evidence="3" id="KW-0175">Coiled coil</keyword>
<keyword evidence="1" id="KW-0547">Nucleotide-binding</keyword>
<dbReference type="NCBIfam" id="TIGR02350">
    <property type="entry name" value="prok_dnaK"/>
    <property type="match status" value="1"/>
</dbReference>
<dbReference type="PROSITE" id="PS00297">
    <property type="entry name" value="HSP70_1"/>
    <property type="match status" value="1"/>
</dbReference>
<feature type="coiled-coil region" evidence="3">
    <location>
        <begin position="553"/>
        <end position="593"/>
    </location>
</feature>
<dbReference type="CDD" id="cd10234">
    <property type="entry name" value="ASKHA_NBD_HSP70_DnaK-like"/>
    <property type="match status" value="1"/>
</dbReference>
<dbReference type="NCBIfam" id="NF001413">
    <property type="entry name" value="PRK00290.1"/>
    <property type="match status" value="1"/>
</dbReference>
<evidence type="ECO:0000256" key="3">
    <source>
        <dbReference type="SAM" id="Coils"/>
    </source>
</evidence>
<feature type="region of interest" description="Disordered" evidence="4">
    <location>
        <begin position="643"/>
        <end position="701"/>
    </location>
</feature>
<evidence type="ECO:0000256" key="1">
    <source>
        <dbReference type="ARBA" id="ARBA00022741"/>
    </source>
</evidence>
<evidence type="ECO:0000256" key="2">
    <source>
        <dbReference type="ARBA" id="ARBA00022840"/>
    </source>
</evidence>
<evidence type="ECO:0000256" key="4">
    <source>
        <dbReference type="SAM" id="MobiDB-lite"/>
    </source>
</evidence>
<dbReference type="InterPro" id="IPR029047">
    <property type="entry name" value="HSP70_peptide-bd_sf"/>
</dbReference>
<dbReference type="SUPFAM" id="SSF100920">
    <property type="entry name" value="Heat shock protein 70kD (HSP70), peptide-binding domain"/>
    <property type="match status" value="1"/>
</dbReference>
<dbReference type="PRINTS" id="PR00301">
    <property type="entry name" value="HEATSHOCK70"/>
</dbReference>
<dbReference type="Proteomes" id="UP001642464">
    <property type="component" value="Unassembled WGS sequence"/>
</dbReference>
<dbReference type="InterPro" id="IPR013126">
    <property type="entry name" value="Hsp_70_fam"/>
</dbReference>
<dbReference type="Pfam" id="PF00012">
    <property type="entry name" value="HSP70"/>
    <property type="match status" value="1"/>
</dbReference>
<dbReference type="Gene3D" id="2.60.34.10">
    <property type="entry name" value="Substrate Binding Domain Of DNAk, Chain A, domain 1"/>
    <property type="match status" value="1"/>
</dbReference>
<dbReference type="EMBL" id="CAXAMM010010036">
    <property type="protein sequence ID" value="CAK9022172.1"/>
    <property type="molecule type" value="Genomic_DNA"/>
</dbReference>
<dbReference type="Gene3D" id="1.20.1270.10">
    <property type="match status" value="1"/>
</dbReference>
<dbReference type="HAMAP" id="MF_00332">
    <property type="entry name" value="DnaK"/>
    <property type="match status" value="1"/>
</dbReference>
<comment type="caution">
    <text evidence="5">The sequence shown here is derived from an EMBL/GenBank/DDBJ whole genome shotgun (WGS) entry which is preliminary data.</text>
</comment>
<dbReference type="Gene3D" id="3.90.640.10">
    <property type="entry name" value="Actin, Chain A, domain 4"/>
    <property type="match status" value="1"/>
</dbReference>
<gene>
    <name evidence="5" type="ORF">SCF082_LOCUS15679</name>
</gene>
<dbReference type="InterPro" id="IPR029048">
    <property type="entry name" value="HSP70_C_sf"/>
</dbReference>
<keyword evidence="6" id="KW-1185">Reference proteome</keyword>
<sequence>MARQKPKPGSALVTAAGAVGVAAAALLRKRSSRVTAHAEVAPGEKVVGIDLGTTNSAVAAMEAGTPTVIPNAEGARTTPSVVAYSKSGELLVGQIAKRQAVVNPENTFYSVKRFVGRQPDEVKEELKEVSYKVDFEGQKVKIDCPVMSKKFAPEEVSAQVLRKLSADAGKYLSANVQKAVVTVPAYFNDSQRQATKDAGKIAGLDVLRIVNEPTAASLAYGLEKKNNETILVFDLGGGTFDVSVLEVGDGVCEVLATHGDTHLGGDDFDKVVVDWLAEDFQKKEGIDLLKDKQALQRLTEAAEKAKIELSGVQEAKISLPFITADASGPKHIEESLSRAKFEQLASKLITRCRSPVESALKDAKLSPSDIDEIVLVGGSTRIPSIQDLASELVGGKKPNQSVNPDEVVAVGAAVQAGVLAGDVKDIVLLDVTPLSLGVETLGGVATVLIPRNTTIPTKKTEVFSTATDSQPSVEIVVLQGERQFAKDNKILGTFRLDGVPPAPRGVPQIEVTFDIDANGILNVAAKDRGTGKEQTITIAGSSTLDKTDVDKMVQDAEANAAEDEKRKEAVETKNNAESLVYQTEKQLQELADKVPADLKASIDPKLQALKDKVGEAEPDTELLKTMTKDLQEELMKVGQAAYANTGASPPPGDAADAGSPPPGDAKAEAKGKDDVIDVDGSNTFAESGGMYSSAGPTKSTVYGRSDAGLTSDLMRKASTCLGLNNVALQHEPLGELIGGSPKRRVELGRERKTKLRAPALVKLTTGAPDALRRAVARPFDAVGSVWDFQENRPLSVPLKVEHLVYVLECLESLLLAGHEVMGEIAVREINFDARRLIARTPLAKAPNLLREGHLIRGVEVHFAMRLAPDASHHIFSWWFRFGDRNIHESVLYWDEDFEYGSDEEMASCSSCSGEAAG</sequence>
<dbReference type="Gene3D" id="3.30.420.40">
    <property type="match status" value="2"/>
</dbReference>
<organism evidence="5 6">
    <name type="scientific">Durusdinium trenchii</name>
    <dbReference type="NCBI Taxonomy" id="1381693"/>
    <lineage>
        <taxon>Eukaryota</taxon>
        <taxon>Sar</taxon>
        <taxon>Alveolata</taxon>
        <taxon>Dinophyceae</taxon>
        <taxon>Suessiales</taxon>
        <taxon>Symbiodiniaceae</taxon>
        <taxon>Durusdinium</taxon>
    </lineage>
</organism>
<feature type="compositionally biased region" description="Basic and acidic residues" evidence="4">
    <location>
        <begin position="665"/>
        <end position="675"/>
    </location>
</feature>